<name>A0ACC0VCP4_9HYPO</name>
<dbReference type="Proteomes" id="UP001163324">
    <property type="component" value="Chromosome 1"/>
</dbReference>
<proteinExistence type="predicted"/>
<evidence type="ECO:0000313" key="2">
    <source>
        <dbReference type="Proteomes" id="UP001163324"/>
    </source>
</evidence>
<dbReference type="EMBL" id="CM047940">
    <property type="protein sequence ID" value="KAI9903651.1"/>
    <property type="molecule type" value="Genomic_DNA"/>
</dbReference>
<accession>A0ACC0VCP4</accession>
<gene>
    <name evidence="1" type="ORF">N3K66_000180</name>
</gene>
<protein>
    <submittedName>
        <fullName evidence="1">Uncharacterized protein</fullName>
    </submittedName>
</protein>
<evidence type="ECO:0000313" key="1">
    <source>
        <dbReference type="EMBL" id="KAI9903651.1"/>
    </source>
</evidence>
<keyword evidence="2" id="KW-1185">Reference proteome</keyword>
<comment type="caution">
    <text evidence="1">The sequence shown here is derived from an EMBL/GenBank/DDBJ whole genome shotgun (WGS) entry which is preliminary data.</text>
</comment>
<organism evidence="1 2">
    <name type="scientific">Trichothecium roseum</name>
    <dbReference type="NCBI Taxonomy" id="47278"/>
    <lineage>
        <taxon>Eukaryota</taxon>
        <taxon>Fungi</taxon>
        <taxon>Dikarya</taxon>
        <taxon>Ascomycota</taxon>
        <taxon>Pezizomycotina</taxon>
        <taxon>Sordariomycetes</taxon>
        <taxon>Hypocreomycetidae</taxon>
        <taxon>Hypocreales</taxon>
        <taxon>Hypocreales incertae sedis</taxon>
        <taxon>Trichothecium</taxon>
    </lineage>
</organism>
<reference evidence="1" key="1">
    <citation type="submission" date="2022-10" db="EMBL/GenBank/DDBJ databases">
        <title>Complete Genome of Trichothecium roseum strain YXFP-22015, a Plant Pathogen Isolated from Citrus.</title>
        <authorList>
            <person name="Wang Y."/>
            <person name="Zhu L."/>
        </authorList>
    </citation>
    <scope>NUCLEOTIDE SEQUENCE</scope>
    <source>
        <strain evidence="1">YXFP-22015</strain>
    </source>
</reference>
<sequence length="304" mass="34666">MSNLLLRIGQGFCGTVWAADNHGDFNYDGVDVALKREDGAPGRCLKIEWEHLQLINSTSRQYQNLLSQISIPQAVRYLLASNSAWPDVIPRLPAGYESCNAMLSERIQPIGQHGRRVLTEAFCPAKIASDMMDNPKNKACLARCYLGKRKQSERECKFFSLRNFPLYLDYAESLDLPVESYTVAMARALAFFHWACGIDGNDIEFVLGAARRGSNEDEVIESETLGPHRLWVLDFDCCRALDFSSDERLVDRIRLWELFSEEYVSSSIRVITCRFEGEDERARLLRIARSIVLRLEEGKDITLR</sequence>